<dbReference type="EMBL" id="LMAW01003159">
    <property type="protein sequence ID" value="KQK73693.1"/>
    <property type="molecule type" value="Genomic_DNA"/>
</dbReference>
<dbReference type="AlphaFoldDB" id="A0A0Q3LTG0"/>
<evidence type="ECO:0000313" key="3">
    <source>
        <dbReference type="Proteomes" id="UP000051836"/>
    </source>
</evidence>
<dbReference type="InterPro" id="IPR000198">
    <property type="entry name" value="RhoGAP_dom"/>
</dbReference>
<dbReference type="Pfam" id="PF00620">
    <property type="entry name" value="RhoGAP"/>
    <property type="match status" value="1"/>
</dbReference>
<evidence type="ECO:0000259" key="1">
    <source>
        <dbReference type="PROSITE" id="PS50238"/>
    </source>
</evidence>
<dbReference type="PROSITE" id="PS50238">
    <property type="entry name" value="RHOGAP"/>
    <property type="match status" value="1"/>
</dbReference>
<dbReference type="InterPro" id="IPR008936">
    <property type="entry name" value="Rho_GTPase_activation_prot"/>
</dbReference>
<evidence type="ECO:0000313" key="2">
    <source>
        <dbReference type="EMBL" id="KQK73693.1"/>
    </source>
</evidence>
<protein>
    <recommendedName>
        <fullName evidence="1">Rho-GAP domain-containing protein</fullName>
    </recommendedName>
</protein>
<dbReference type="GO" id="GO:0005096">
    <property type="term" value="F:GTPase activator activity"/>
    <property type="evidence" value="ECO:0007669"/>
    <property type="project" value="TreeGrafter"/>
</dbReference>
<organism evidence="2 3">
    <name type="scientific">Amazona aestiva</name>
    <name type="common">Blue-fronted Amazon parrot</name>
    <dbReference type="NCBI Taxonomy" id="12930"/>
    <lineage>
        <taxon>Eukaryota</taxon>
        <taxon>Metazoa</taxon>
        <taxon>Chordata</taxon>
        <taxon>Craniata</taxon>
        <taxon>Vertebrata</taxon>
        <taxon>Euteleostomi</taxon>
        <taxon>Archelosauria</taxon>
        <taxon>Archosauria</taxon>
        <taxon>Dinosauria</taxon>
        <taxon>Saurischia</taxon>
        <taxon>Theropoda</taxon>
        <taxon>Coelurosauria</taxon>
        <taxon>Aves</taxon>
        <taxon>Neognathae</taxon>
        <taxon>Neoaves</taxon>
        <taxon>Telluraves</taxon>
        <taxon>Australaves</taxon>
        <taxon>Psittaciformes</taxon>
        <taxon>Psittacidae</taxon>
        <taxon>Amazona</taxon>
    </lineage>
</organism>
<dbReference type="SUPFAM" id="SSF48350">
    <property type="entry name" value="GTPase activation domain, GAP"/>
    <property type="match status" value="1"/>
</dbReference>
<keyword evidence="3" id="KW-1185">Reference proteome</keyword>
<dbReference type="Gene3D" id="1.10.555.10">
    <property type="entry name" value="Rho GTPase activation protein"/>
    <property type="match status" value="1"/>
</dbReference>
<gene>
    <name evidence="2" type="ORF">AAES_164774</name>
</gene>
<accession>A0A0Q3LTG0</accession>
<name>A0A0Q3LTG0_AMAAE</name>
<feature type="domain" description="Rho-GAP" evidence="1">
    <location>
        <begin position="1"/>
        <end position="146"/>
    </location>
</feature>
<comment type="caution">
    <text evidence="2">The sequence shown here is derived from an EMBL/GenBank/DDBJ whole genome shotgun (WGS) entry which is preliminary data.</text>
</comment>
<sequence length="149" mass="16635">MLRCSWGQGSKPHAEPLALQDLLWRIPSKLLHVQLYKEWMSALEKTSKQERLAALRKVASKLQEASLLRHLLSLLSNISRNMATSKMTAGKLAIYLAPNLLSPLQELSLDVLVQETGTEESALKSSPSAEALKSWKLAICIQPDFWSRG</sequence>
<dbReference type="Proteomes" id="UP000051836">
    <property type="component" value="Unassembled WGS sequence"/>
</dbReference>
<dbReference type="PANTHER" id="PTHR23179">
    <property type="entry name" value="T-CELL ACTIVATION RHO GTPASE ACTIVATING PROTEIN-RELATED"/>
    <property type="match status" value="1"/>
</dbReference>
<proteinExistence type="predicted"/>
<reference evidence="2 3" key="1">
    <citation type="submission" date="2015-10" db="EMBL/GenBank/DDBJ databases">
        <authorList>
            <person name="Gilbert D.G."/>
        </authorList>
    </citation>
    <scope>NUCLEOTIDE SEQUENCE [LARGE SCALE GENOMIC DNA]</scope>
    <source>
        <strain evidence="2">FVVF132</strain>
    </source>
</reference>
<dbReference type="GO" id="GO:0007165">
    <property type="term" value="P:signal transduction"/>
    <property type="evidence" value="ECO:0007669"/>
    <property type="project" value="InterPro"/>
</dbReference>
<dbReference type="OrthoDB" id="27389at2759"/>
<dbReference type="STRING" id="12930.A0A0Q3LTG0"/>
<dbReference type="PANTHER" id="PTHR23179:SF26">
    <property type="entry name" value="T-CELL ACTIVATION RHO GTPASE-ACTIVATING PROTEIN"/>
    <property type="match status" value="1"/>
</dbReference>